<dbReference type="SUPFAM" id="SSF53187">
    <property type="entry name" value="Zn-dependent exopeptidases"/>
    <property type="match status" value="1"/>
</dbReference>
<dbReference type="InterPro" id="IPR052030">
    <property type="entry name" value="Peptidase_M20/M20A_hydrolases"/>
</dbReference>
<dbReference type="FunFam" id="3.30.70.360:FF:000004">
    <property type="entry name" value="Peptidase M20 domain-containing protein 2"/>
    <property type="match status" value="1"/>
</dbReference>
<comment type="caution">
    <text evidence="4">The sequence shown here is derived from an EMBL/GenBank/DDBJ whole genome shotgun (WGS) entry which is preliminary data.</text>
</comment>
<dbReference type="CDD" id="cd05672">
    <property type="entry name" value="M20_ACY1L2-like"/>
    <property type="match status" value="1"/>
</dbReference>
<evidence type="ECO:0000259" key="3">
    <source>
        <dbReference type="Pfam" id="PF07687"/>
    </source>
</evidence>
<dbReference type="AlphaFoldDB" id="A0AAD5P8Z5"/>
<evidence type="ECO:0000313" key="4">
    <source>
        <dbReference type="EMBL" id="KAI9249191.1"/>
    </source>
</evidence>
<reference evidence="4" key="2">
    <citation type="submission" date="2023-02" db="EMBL/GenBank/DDBJ databases">
        <authorList>
            <consortium name="DOE Joint Genome Institute"/>
            <person name="Mondo S.J."/>
            <person name="Chang Y."/>
            <person name="Wang Y."/>
            <person name="Ahrendt S."/>
            <person name="Andreopoulos W."/>
            <person name="Barry K."/>
            <person name="Beard J."/>
            <person name="Benny G.L."/>
            <person name="Blankenship S."/>
            <person name="Bonito G."/>
            <person name="Cuomo C."/>
            <person name="Desiro A."/>
            <person name="Gervers K.A."/>
            <person name="Hundley H."/>
            <person name="Kuo A."/>
            <person name="LaButti K."/>
            <person name="Lang B.F."/>
            <person name="Lipzen A."/>
            <person name="O'Donnell K."/>
            <person name="Pangilinan J."/>
            <person name="Reynolds N."/>
            <person name="Sandor L."/>
            <person name="Smith M.W."/>
            <person name="Tsang A."/>
            <person name="Grigoriev I.V."/>
            <person name="Stajich J.E."/>
            <person name="Spatafora J.W."/>
        </authorList>
    </citation>
    <scope>NUCLEOTIDE SEQUENCE</scope>
    <source>
        <strain evidence="4">RSA 2281</strain>
    </source>
</reference>
<keyword evidence="5" id="KW-1185">Reference proteome</keyword>
<sequence>MVKETIDIMQTIVDTEIERISPELRNISLDLHKNPETGLEEHHAHDVLTKYLEKNGFEVTRHAFGMETAFMAKFTNGAGPRIGFCSEYDALPGLGHACGHNLIAISGVASAMGLKALLDAGNAKGTVVLFGTPSEERLEGKIIMARKGAFQDNVDVCSMLHPAPNNMTYWGATACNYATIEYRGKPSHAGGAPWNGVNALDAICQAWVSVGLLRQQLLGTDRVHGVITDGGKAPNVIPDYTSASIGVRAPTSERVEVLMKKVENCFNAAALATGCKVDIKWRDTSICKNITQNSVMAEMYASYHEKYGGQSIASRQVQEAAQVGGSTDFGNVSVLVPGIHPFFAIETDDFPHTKDFASSAETTKAHDATMRASKSLAMVNVHILEEKQFFDKTYQEFEATIPKEKRIQE</sequence>
<dbReference type="EMBL" id="JAIXMP010000036">
    <property type="protein sequence ID" value="KAI9249191.1"/>
    <property type="molecule type" value="Genomic_DNA"/>
</dbReference>
<comment type="similarity">
    <text evidence="1 2">Belongs to the peptidase M20A family.</text>
</comment>
<dbReference type="InterPro" id="IPR036264">
    <property type="entry name" value="Bact_exopeptidase_dim_dom"/>
</dbReference>
<dbReference type="Pfam" id="PF01546">
    <property type="entry name" value="Peptidase_M20"/>
    <property type="match status" value="1"/>
</dbReference>
<name>A0AAD5P8Z5_9FUNG</name>
<dbReference type="SUPFAM" id="SSF55031">
    <property type="entry name" value="Bacterial exopeptidase dimerisation domain"/>
    <property type="match status" value="1"/>
</dbReference>
<gene>
    <name evidence="4" type="ORF">BDA99DRAFT_575829</name>
</gene>
<dbReference type="PANTHER" id="PTHR30575:SF0">
    <property type="entry name" value="XAA-ARG DIPEPTIDASE"/>
    <property type="match status" value="1"/>
</dbReference>
<evidence type="ECO:0000256" key="1">
    <source>
        <dbReference type="ARBA" id="ARBA00006247"/>
    </source>
</evidence>
<reference evidence="4" key="1">
    <citation type="journal article" date="2022" name="IScience">
        <title>Evolution of zygomycete secretomes and the origins of terrestrial fungal ecologies.</title>
        <authorList>
            <person name="Chang Y."/>
            <person name="Wang Y."/>
            <person name="Mondo S."/>
            <person name="Ahrendt S."/>
            <person name="Andreopoulos W."/>
            <person name="Barry K."/>
            <person name="Beard J."/>
            <person name="Benny G.L."/>
            <person name="Blankenship S."/>
            <person name="Bonito G."/>
            <person name="Cuomo C."/>
            <person name="Desiro A."/>
            <person name="Gervers K.A."/>
            <person name="Hundley H."/>
            <person name="Kuo A."/>
            <person name="LaButti K."/>
            <person name="Lang B.F."/>
            <person name="Lipzen A."/>
            <person name="O'Donnell K."/>
            <person name="Pangilinan J."/>
            <person name="Reynolds N."/>
            <person name="Sandor L."/>
            <person name="Smith M.E."/>
            <person name="Tsang A."/>
            <person name="Grigoriev I.V."/>
            <person name="Stajich J.E."/>
            <person name="Spatafora J.W."/>
        </authorList>
    </citation>
    <scope>NUCLEOTIDE SEQUENCE</scope>
    <source>
        <strain evidence="4">RSA 2281</strain>
    </source>
</reference>
<dbReference type="PIRSF" id="PIRSF037226">
    <property type="entry name" value="Amidohydrolase_ACY1L2_prd"/>
    <property type="match status" value="1"/>
</dbReference>
<dbReference type="NCBIfam" id="TIGR01891">
    <property type="entry name" value="amidohydrolases"/>
    <property type="match status" value="1"/>
</dbReference>
<accession>A0AAD5P8Z5</accession>
<proteinExistence type="inferred from homology"/>
<evidence type="ECO:0000313" key="5">
    <source>
        <dbReference type="Proteomes" id="UP001209540"/>
    </source>
</evidence>
<dbReference type="Gene3D" id="3.40.630.10">
    <property type="entry name" value="Zn peptidases"/>
    <property type="match status" value="1"/>
</dbReference>
<dbReference type="InterPro" id="IPR011650">
    <property type="entry name" value="Peptidase_M20_dimer"/>
</dbReference>
<feature type="domain" description="Peptidase M20 dimerisation" evidence="3">
    <location>
        <begin position="178"/>
        <end position="271"/>
    </location>
</feature>
<dbReference type="Gene3D" id="3.30.70.360">
    <property type="match status" value="1"/>
</dbReference>
<dbReference type="Proteomes" id="UP001209540">
    <property type="component" value="Unassembled WGS sequence"/>
</dbReference>
<dbReference type="InterPro" id="IPR002933">
    <property type="entry name" value="Peptidase_M20"/>
</dbReference>
<protein>
    <recommendedName>
        <fullName evidence="2">Peptidase M20 domain-containing protein 2</fullName>
    </recommendedName>
</protein>
<organism evidence="4 5">
    <name type="scientific">Phascolomyces articulosus</name>
    <dbReference type="NCBI Taxonomy" id="60185"/>
    <lineage>
        <taxon>Eukaryota</taxon>
        <taxon>Fungi</taxon>
        <taxon>Fungi incertae sedis</taxon>
        <taxon>Mucoromycota</taxon>
        <taxon>Mucoromycotina</taxon>
        <taxon>Mucoromycetes</taxon>
        <taxon>Mucorales</taxon>
        <taxon>Lichtheimiaceae</taxon>
        <taxon>Phascolomyces</taxon>
    </lineage>
</organism>
<evidence type="ECO:0000256" key="2">
    <source>
        <dbReference type="PIRNR" id="PIRNR037226"/>
    </source>
</evidence>
<dbReference type="InterPro" id="IPR017439">
    <property type="entry name" value="Amidohydrolase"/>
</dbReference>
<dbReference type="Pfam" id="PF07687">
    <property type="entry name" value="M20_dimer"/>
    <property type="match status" value="1"/>
</dbReference>
<dbReference type="InterPro" id="IPR017144">
    <property type="entry name" value="Xaa-Arg_dipeptidase"/>
</dbReference>
<dbReference type="GO" id="GO:0016805">
    <property type="term" value="F:dipeptidase activity"/>
    <property type="evidence" value="ECO:0007669"/>
    <property type="project" value="InterPro"/>
</dbReference>
<dbReference type="PANTHER" id="PTHR30575">
    <property type="entry name" value="PEPTIDASE M20"/>
    <property type="match status" value="1"/>
</dbReference>